<feature type="compositionally biased region" description="Basic and acidic residues" evidence="2">
    <location>
        <begin position="570"/>
        <end position="584"/>
    </location>
</feature>
<keyword evidence="4" id="KW-1185">Reference proteome</keyword>
<evidence type="ECO:0000313" key="4">
    <source>
        <dbReference type="Proteomes" id="UP000553632"/>
    </source>
</evidence>
<dbReference type="EMBL" id="JABANO010014906">
    <property type="protein sequence ID" value="KAF4737802.1"/>
    <property type="molecule type" value="Genomic_DNA"/>
</dbReference>
<name>A0A7J6SYY5_PEROL</name>
<evidence type="ECO:0000256" key="1">
    <source>
        <dbReference type="SAM" id="Coils"/>
    </source>
</evidence>
<feature type="compositionally biased region" description="Polar residues" evidence="2">
    <location>
        <begin position="122"/>
        <end position="132"/>
    </location>
</feature>
<dbReference type="Proteomes" id="UP000553632">
    <property type="component" value="Unassembled WGS sequence"/>
</dbReference>
<dbReference type="AlphaFoldDB" id="A0A7J6SYY5"/>
<feature type="compositionally biased region" description="Basic and acidic residues" evidence="2">
    <location>
        <begin position="361"/>
        <end position="374"/>
    </location>
</feature>
<dbReference type="SUPFAM" id="SSF46565">
    <property type="entry name" value="Chaperone J-domain"/>
    <property type="match status" value="1"/>
</dbReference>
<evidence type="ECO:0008006" key="5">
    <source>
        <dbReference type="Google" id="ProtNLM"/>
    </source>
</evidence>
<feature type="compositionally biased region" description="Acidic residues" evidence="2">
    <location>
        <begin position="624"/>
        <end position="637"/>
    </location>
</feature>
<feature type="region of interest" description="Disordered" evidence="2">
    <location>
        <begin position="117"/>
        <end position="138"/>
    </location>
</feature>
<organism evidence="3 4">
    <name type="scientific">Perkinsus olseni</name>
    <name type="common">Perkinsus atlanticus</name>
    <dbReference type="NCBI Taxonomy" id="32597"/>
    <lineage>
        <taxon>Eukaryota</taxon>
        <taxon>Sar</taxon>
        <taxon>Alveolata</taxon>
        <taxon>Perkinsozoa</taxon>
        <taxon>Perkinsea</taxon>
        <taxon>Perkinsida</taxon>
        <taxon>Perkinsidae</taxon>
        <taxon>Perkinsus</taxon>
    </lineage>
</organism>
<feature type="region of interest" description="Disordered" evidence="2">
    <location>
        <begin position="338"/>
        <end position="396"/>
    </location>
</feature>
<dbReference type="Gene3D" id="1.10.287.110">
    <property type="entry name" value="DnaJ domain"/>
    <property type="match status" value="1"/>
</dbReference>
<reference evidence="3 4" key="1">
    <citation type="submission" date="2020-04" db="EMBL/GenBank/DDBJ databases">
        <title>Perkinsus olseni comparative genomics.</title>
        <authorList>
            <person name="Bogema D.R."/>
        </authorList>
    </citation>
    <scope>NUCLEOTIDE SEQUENCE [LARGE SCALE GENOMIC DNA]</scope>
    <source>
        <strain evidence="3 4">ATCC PRA-207</strain>
    </source>
</reference>
<feature type="region of interest" description="Disordered" evidence="2">
    <location>
        <begin position="606"/>
        <end position="637"/>
    </location>
</feature>
<dbReference type="InterPro" id="IPR036869">
    <property type="entry name" value="J_dom_sf"/>
</dbReference>
<feature type="compositionally biased region" description="Pro residues" evidence="2">
    <location>
        <begin position="608"/>
        <end position="617"/>
    </location>
</feature>
<feature type="region of interest" description="Disordered" evidence="2">
    <location>
        <begin position="669"/>
        <end position="709"/>
    </location>
</feature>
<comment type="caution">
    <text evidence="3">The sequence shown here is derived from an EMBL/GenBank/DDBJ whole genome shotgun (WGS) entry which is preliminary data.</text>
</comment>
<proteinExistence type="predicted"/>
<keyword evidence="1" id="KW-0175">Coiled coil</keyword>
<evidence type="ECO:0000313" key="3">
    <source>
        <dbReference type="EMBL" id="KAF4737802.1"/>
    </source>
</evidence>
<sequence length="930" mass="102900">MPAVHDAKNKLMASQGFTPQIHSSFSPEDVRKLFYSTTTKETFVDKSVVVDKSTCGASSSSQSMSCIHKIDEDMARRGEFQPNRAPFWPREMSAYMEQYQPLPLQGAVINRELAKTFRPASSPANGPSPQQKGRSRYSDDYVVYPGARKEAMLRPAVQTHVDGELHLLYKQPASHEFYPDWQRNSGGIECVGERCKPPIPKPTTSTMGFHFDARTRYSEDYPAGSGADSAIAMDARESSRVLLEYGSYAEDNSSRVQGNAVPNRTTVDGEDIARRGQTSATEHSEGFDQQWTSAVRECLRWYRNRAPKYYLTGAGVRGLVERVKLRMARLLLLPQRHSIGTVDGGSGEEEGRTKSYRRRGRPSDVTRHSTEVRARSASGDAPEDGPEDASDRRDAPLPIGVSTVLEASSSARADTVLQRGLMDCAMGVVKAREAERGARVVVEGLEGRWTELSAGCSAMELSRCVAPPPVGDLCGILSLGGKDVALCKVEQSDATEGRCWVVVLGERGQRVWVEPSDLCLLPGAIKAAARALLRDMDEASAELRERMAGTKEAVDRASSAQEGLIAALEEESRQDHQGDEKCSPEENSVAPPVRMRESIGYQPYWHPSLPPLPPSIPVEPGGETAEEEQGAGDESDDAAVVVEEEVVSSIGYPSVHPGEARHVLGAPSLEAEQGPRNPGDGSSDVPAGMPDLKSWGAGKKEGGGYRRGEANRATVTIRERVVVGQQQQRDGLKEERFADNYFDNIEEERLPADHRQQQEEEAGDPWAAYEEAQREYYRQWEEYMRQRQAEFLMAQQEHYHRGYPAIPPGSMPFTHQQKRSLVRTPSTVFPPPQNIVSEHLTCELVEGDDSSSRVAYDIKVEVVRGMQESLFAGEDCAARKTAFKQLTVKWHPDKNPDNSQVAKKVFQFLQVIKPWYLTEDPTCIAAATRW</sequence>
<dbReference type="InterPro" id="IPR001623">
    <property type="entry name" value="DnaJ_domain"/>
</dbReference>
<accession>A0A7J6SYY5</accession>
<dbReference type="CDD" id="cd06257">
    <property type="entry name" value="DnaJ"/>
    <property type="match status" value="1"/>
</dbReference>
<evidence type="ECO:0000256" key="2">
    <source>
        <dbReference type="SAM" id="MobiDB-lite"/>
    </source>
</evidence>
<feature type="compositionally biased region" description="Basic and acidic residues" evidence="2">
    <location>
        <begin position="698"/>
        <end position="709"/>
    </location>
</feature>
<gene>
    <name evidence="3" type="ORF">FOZ63_029949</name>
</gene>
<feature type="region of interest" description="Disordered" evidence="2">
    <location>
        <begin position="570"/>
        <end position="589"/>
    </location>
</feature>
<feature type="coiled-coil region" evidence="1">
    <location>
        <begin position="526"/>
        <end position="553"/>
    </location>
</feature>
<protein>
    <recommendedName>
        <fullName evidence="5">J domain-containing protein</fullName>
    </recommendedName>
</protein>